<evidence type="ECO:0000313" key="12">
    <source>
        <dbReference type="Proteomes" id="UP001595711"/>
    </source>
</evidence>
<evidence type="ECO:0000256" key="7">
    <source>
        <dbReference type="ARBA" id="ARBA00023136"/>
    </source>
</evidence>
<keyword evidence="3 9" id="KW-0997">Cell inner membrane</keyword>
<dbReference type="EMBL" id="JBHRYJ010000005">
    <property type="protein sequence ID" value="MFC3677827.1"/>
    <property type="molecule type" value="Genomic_DNA"/>
</dbReference>
<comment type="caution">
    <text evidence="11">The sequence shown here is derived from an EMBL/GenBank/DDBJ whole genome shotgun (WGS) entry which is preliminary data.</text>
</comment>
<keyword evidence="7 9" id="KW-0472">Membrane</keyword>
<feature type="transmembrane region" description="Helical" evidence="9">
    <location>
        <begin position="47"/>
        <end position="68"/>
    </location>
</feature>
<reference evidence="12" key="1">
    <citation type="journal article" date="2019" name="Int. J. Syst. Evol. Microbiol.">
        <title>The Global Catalogue of Microorganisms (GCM) 10K type strain sequencing project: providing services to taxonomists for standard genome sequencing and annotation.</title>
        <authorList>
            <consortium name="The Broad Institute Genomics Platform"/>
            <consortium name="The Broad Institute Genome Sequencing Center for Infectious Disease"/>
            <person name="Wu L."/>
            <person name="Ma J."/>
        </authorList>
    </citation>
    <scope>NUCLEOTIDE SEQUENCE [LARGE SCALE GENOMIC DNA]</scope>
    <source>
        <strain evidence="12">KCTC 42182</strain>
    </source>
</reference>
<evidence type="ECO:0000259" key="10">
    <source>
        <dbReference type="PROSITE" id="PS51779"/>
    </source>
</evidence>
<name>A0ABV7VLR4_9PROT</name>
<dbReference type="Proteomes" id="UP001595711">
    <property type="component" value="Unassembled WGS sequence"/>
</dbReference>
<dbReference type="Gene3D" id="3.10.20.310">
    <property type="entry name" value="membrane protein fhac"/>
    <property type="match status" value="1"/>
</dbReference>
<feature type="domain" description="POTRA" evidence="10">
    <location>
        <begin position="93"/>
        <end position="161"/>
    </location>
</feature>
<accession>A0ABV7VLR4</accession>
<keyword evidence="6 9" id="KW-1133">Transmembrane helix</keyword>
<dbReference type="InterPro" id="IPR034746">
    <property type="entry name" value="POTRA"/>
</dbReference>
<dbReference type="PANTHER" id="PTHR35851:SF1">
    <property type="entry name" value="CELL DIVISION PROTEIN FTSQ"/>
    <property type="match status" value="1"/>
</dbReference>
<evidence type="ECO:0000256" key="9">
    <source>
        <dbReference type="HAMAP-Rule" id="MF_00911"/>
    </source>
</evidence>
<comment type="function">
    <text evidence="9">Essential cell division protein.</text>
</comment>
<keyword evidence="5 9" id="KW-0812">Transmembrane</keyword>
<evidence type="ECO:0000256" key="5">
    <source>
        <dbReference type="ARBA" id="ARBA00022692"/>
    </source>
</evidence>
<dbReference type="Pfam" id="PF03799">
    <property type="entry name" value="FtsQ_DivIB_C"/>
    <property type="match status" value="1"/>
</dbReference>
<sequence length="313" mass="34358">MRSLVVLADDRPCAPCAPTLPPARPKGYCRPLPPARRKPRSVLWRRIRWGFAVGLLAGIAIGGAYAWFRTDLPAEARVALQHVMGEAGASADLKVGEVNLRGRVNAPLDMLAAAVDVKRGDPILSLDLDAVRHRLEAIGWVKQATVWRQLPDTLHIEIVERQPFARWQIDGRVYLVDEDGRVLQEGDRTDFANLLLLVGAGASDKAHDLVAMLHADPVLASHVVAAVRLRQRRWDIQFDNGVVARLPEENPEAAWARLAALEKNNGLLRRDIAMVDLRLDDRLIVRLTPEAEAAAAAAQAPGPAGRKTPGKRI</sequence>
<dbReference type="RefSeq" id="WP_379729430.1">
    <property type="nucleotide sequence ID" value="NZ_JBHRYJ010000005.1"/>
</dbReference>
<proteinExistence type="inferred from homology"/>
<evidence type="ECO:0000256" key="6">
    <source>
        <dbReference type="ARBA" id="ARBA00022989"/>
    </source>
</evidence>
<dbReference type="PANTHER" id="PTHR35851">
    <property type="entry name" value="CELL DIVISION PROTEIN FTSQ"/>
    <property type="match status" value="1"/>
</dbReference>
<keyword evidence="4 9" id="KW-0132">Cell division</keyword>
<dbReference type="InterPro" id="IPR005548">
    <property type="entry name" value="Cell_div_FtsQ/DivIB_C"/>
</dbReference>
<dbReference type="InterPro" id="IPR013685">
    <property type="entry name" value="POTRA_FtsQ_type"/>
</dbReference>
<keyword evidence="2 9" id="KW-1003">Cell membrane</keyword>
<gene>
    <name evidence="9" type="primary">ftsQ</name>
    <name evidence="11" type="ORF">ACFOOQ_19900</name>
</gene>
<comment type="subcellular location">
    <subcellularLocation>
        <location evidence="9">Cell inner membrane</location>
        <topology evidence="9">Single-pass type II membrane protein</topology>
    </subcellularLocation>
    <subcellularLocation>
        <location evidence="1">Membrane</location>
    </subcellularLocation>
    <text evidence="9">Localizes to the division septum.</text>
</comment>
<evidence type="ECO:0000256" key="4">
    <source>
        <dbReference type="ARBA" id="ARBA00022618"/>
    </source>
</evidence>
<dbReference type="Gene3D" id="3.40.50.11690">
    <property type="entry name" value="Cell division protein FtsQ/DivIB"/>
    <property type="match status" value="1"/>
</dbReference>
<comment type="similarity">
    <text evidence="9">Belongs to the FtsQ/DivIB family. FtsQ subfamily.</text>
</comment>
<keyword evidence="8 9" id="KW-0131">Cell cycle</keyword>
<evidence type="ECO:0000256" key="2">
    <source>
        <dbReference type="ARBA" id="ARBA00022475"/>
    </source>
</evidence>
<evidence type="ECO:0000256" key="1">
    <source>
        <dbReference type="ARBA" id="ARBA00004370"/>
    </source>
</evidence>
<dbReference type="InterPro" id="IPR045335">
    <property type="entry name" value="FtsQ_C_sf"/>
</dbReference>
<dbReference type="PROSITE" id="PS51779">
    <property type="entry name" value="POTRA"/>
    <property type="match status" value="1"/>
</dbReference>
<dbReference type="InterPro" id="IPR026579">
    <property type="entry name" value="FtsQ"/>
</dbReference>
<organism evidence="11 12">
    <name type="scientific">Ferrovibrio xuzhouensis</name>
    <dbReference type="NCBI Taxonomy" id="1576914"/>
    <lineage>
        <taxon>Bacteria</taxon>
        <taxon>Pseudomonadati</taxon>
        <taxon>Pseudomonadota</taxon>
        <taxon>Alphaproteobacteria</taxon>
        <taxon>Rhodospirillales</taxon>
        <taxon>Rhodospirillaceae</taxon>
        <taxon>Ferrovibrio</taxon>
    </lineage>
</organism>
<evidence type="ECO:0000256" key="3">
    <source>
        <dbReference type="ARBA" id="ARBA00022519"/>
    </source>
</evidence>
<dbReference type="HAMAP" id="MF_00911">
    <property type="entry name" value="FtsQ_subfam"/>
    <property type="match status" value="1"/>
</dbReference>
<protein>
    <recommendedName>
        <fullName evidence="9">Cell division protein FtsQ</fullName>
    </recommendedName>
</protein>
<evidence type="ECO:0000256" key="8">
    <source>
        <dbReference type="ARBA" id="ARBA00023306"/>
    </source>
</evidence>
<dbReference type="Pfam" id="PF08478">
    <property type="entry name" value="POTRA_1"/>
    <property type="match status" value="1"/>
</dbReference>
<dbReference type="GO" id="GO:0051301">
    <property type="term" value="P:cell division"/>
    <property type="evidence" value="ECO:0007669"/>
    <property type="project" value="UniProtKB-KW"/>
</dbReference>
<evidence type="ECO:0000313" key="11">
    <source>
        <dbReference type="EMBL" id="MFC3677827.1"/>
    </source>
</evidence>
<keyword evidence="12" id="KW-1185">Reference proteome</keyword>